<accession>A0A1M4VN32</accession>
<dbReference type="Pfam" id="PF09539">
    <property type="entry name" value="DUF2385"/>
    <property type="match status" value="1"/>
</dbReference>
<feature type="signal peptide" evidence="1">
    <location>
        <begin position="1"/>
        <end position="33"/>
    </location>
</feature>
<dbReference type="OrthoDB" id="8481666at2"/>
<dbReference type="RefSeq" id="WP_073051421.1">
    <property type="nucleotide sequence ID" value="NZ_FQUP01000001.1"/>
</dbReference>
<dbReference type="EMBL" id="FQUP01000001">
    <property type="protein sequence ID" value="SHE70285.1"/>
    <property type="molecule type" value="Genomic_DNA"/>
</dbReference>
<organism evidence="2 3">
    <name type="scientific">Kaistia soli DSM 19436</name>
    <dbReference type="NCBI Taxonomy" id="1122133"/>
    <lineage>
        <taxon>Bacteria</taxon>
        <taxon>Pseudomonadati</taxon>
        <taxon>Pseudomonadota</taxon>
        <taxon>Alphaproteobacteria</taxon>
        <taxon>Hyphomicrobiales</taxon>
        <taxon>Kaistiaceae</taxon>
        <taxon>Kaistia</taxon>
    </lineage>
</organism>
<sequence>MRFSSFLTVRRLRVGAVAPMLVVAFLAAGNARAADPPYDAPLVRLAEILGALHYLRPLCGATEPSLWRDQMEALVMAEAPSPERRARLTAAFNQGYSGFAALYRSCTPAAVAAIDRYLDEGARLTREVTTRYGGDVAPQR</sequence>
<evidence type="ECO:0000313" key="3">
    <source>
        <dbReference type="Proteomes" id="UP000184485"/>
    </source>
</evidence>
<dbReference type="InterPro" id="IPR012645">
    <property type="entry name" value="CHP02301"/>
</dbReference>
<keyword evidence="1" id="KW-0732">Signal</keyword>
<gene>
    <name evidence="2" type="ORF">SAMN02745157_0748</name>
</gene>
<evidence type="ECO:0000256" key="1">
    <source>
        <dbReference type="SAM" id="SignalP"/>
    </source>
</evidence>
<dbReference type="AlphaFoldDB" id="A0A1M4VN32"/>
<dbReference type="NCBIfam" id="TIGR02301">
    <property type="entry name" value="TIGR02301 family protein"/>
    <property type="match status" value="1"/>
</dbReference>
<evidence type="ECO:0000313" key="2">
    <source>
        <dbReference type="EMBL" id="SHE70285.1"/>
    </source>
</evidence>
<dbReference type="STRING" id="1122133.SAMN02745157_0748"/>
<protein>
    <submittedName>
        <fullName evidence="2">TIGR02301 family protein</fullName>
    </submittedName>
</protein>
<dbReference type="Proteomes" id="UP000184485">
    <property type="component" value="Unassembled WGS sequence"/>
</dbReference>
<feature type="chain" id="PRO_5013087114" evidence="1">
    <location>
        <begin position="34"/>
        <end position="140"/>
    </location>
</feature>
<keyword evidence="3" id="KW-1185">Reference proteome</keyword>
<reference evidence="2 3" key="1">
    <citation type="submission" date="2016-11" db="EMBL/GenBank/DDBJ databases">
        <authorList>
            <person name="Jaros S."/>
            <person name="Januszkiewicz K."/>
            <person name="Wedrychowicz H."/>
        </authorList>
    </citation>
    <scope>NUCLEOTIDE SEQUENCE [LARGE SCALE GENOMIC DNA]</scope>
    <source>
        <strain evidence="2 3">DSM 19436</strain>
    </source>
</reference>
<proteinExistence type="predicted"/>
<name>A0A1M4VN32_9HYPH</name>